<comment type="caution">
    <text evidence="2">The sequence shown here is derived from an EMBL/GenBank/DDBJ whole genome shotgun (WGS) entry which is preliminary data.</text>
</comment>
<dbReference type="PANTHER" id="PTHR31900">
    <property type="entry name" value="F-BOX/RNI SUPERFAMILY PROTEIN-RELATED"/>
    <property type="match status" value="1"/>
</dbReference>
<dbReference type="SUPFAM" id="SSF52058">
    <property type="entry name" value="L domain-like"/>
    <property type="match status" value="2"/>
</dbReference>
<organism evidence="2 3">
    <name type="scientific">Microthlaspi erraticum</name>
    <dbReference type="NCBI Taxonomy" id="1685480"/>
    <lineage>
        <taxon>Eukaryota</taxon>
        <taxon>Viridiplantae</taxon>
        <taxon>Streptophyta</taxon>
        <taxon>Embryophyta</taxon>
        <taxon>Tracheophyta</taxon>
        <taxon>Spermatophyta</taxon>
        <taxon>Magnoliopsida</taxon>
        <taxon>eudicotyledons</taxon>
        <taxon>Gunneridae</taxon>
        <taxon>Pentapetalae</taxon>
        <taxon>rosids</taxon>
        <taxon>malvids</taxon>
        <taxon>Brassicales</taxon>
        <taxon>Brassicaceae</taxon>
        <taxon>Coluteocarpeae</taxon>
        <taxon>Microthlaspi</taxon>
    </lineage>
</organism>
<keyword evidence="3" id="KW-1185">Reference proteome</keyword>
<dbReference type="InterPro" id="IPR053781">
    <property type="entry name" value="F-box_AtFBL13-like"/>
</dbReference>
<proteinExistence type="predicted"/>
<evidence type="ECO:0000259" key="1">
    <source>
        <dbReference type="PROSITE" id="PS50181"/>
    </source>
</evidence>
<dbReference type="Pfam" id="PF00646">
    <property type="entry name" value="F-box"/>
    <property type="match status" value="2"/>
</dbReference>
<dbReference type="SUPFAM" id="SSF52047">
    <property type="entry name" value="RNI-like"/>
    <property type="match status" value="1"/>
</dbReference>
<dbReference type="InterPro" id="IPR001810">
    <property type="entry name" value="F-box_dom"/>
</dbReference>
<dbReference type="Pfam" id="PF08387">
    <property type="entry name" value="FBD"/>
    <property type="match status" value="3"/>
</dbReference>
<dbReference type="InterPro" id="IPR055411">
    <property type="entry name" value="LRR_FXL15/At3g58940/PEG3-like"/>
</dbReference>
<dbReference type="Proteomes" id="UP000467841">
    <property type="component" value="Unassembled WGS sequence"/>
</dbReference>
<dbReference type="InterPro" id="IPR050232">
    <property type="entry name" value="FBL13/AtMIF1-like"/>
</dbReference>
<name>A0A6D2KSS5_9BRAS</name>
<dbReference type="EMBL" id="CACVBM020001640">
    <property type="protein sequence ID" value="CAA7056374.1"/>
    <property type="molecule type" value="Genomic_DNA"/>
</dbReference>
<protein>
    <recommendedName>
        <fullName evidence="1">F-box domain-containing protein</fullName>
    </recommendedName>
</protein>
<evidence type="ECO:0000313" key="3">
    <source>
        <dbReference type="Proteomes" id="UP000467841"/>
    </source>
</evidence>
<dbReference type="InterPro" id="IPR032675">
    <property type="entry name" value="LRR_dom_sf"/>
</dbReference>
<dbReference type="SUPFAM" id="SSF81383">
    <property type="entry name" value="F-box domain"/>
    <property type="match status" value="2"/>
</dbReference>
<reference evidence="2" key="1">
    <citation type="submission" date="2020-01" db="EMBL/GenBank/DDBJ databases">
        <authorList>
            <person name="Mishra B."/>
        </authorList>
    </citation>
    <scope>NUCLEOTIDE SEQUENCE [LARGE SCALE GENOMIC DNA]</scope>
</reference>
<dbReference type="Gene3D" id="1.20.1280.50">
    <property type="match status" value="2"/>
</dbReference>
<feature type="domain" description="F-box" evidence="1">
    <location>
        <begin position="905"/>
        <end position="955"/>
    </location>
</feature>
<dbReference type="SMART" id="SM00579">
    <property type="entry name" value="FBD"/>
    <property type="match status" value="3"/>
</dbReference>
<dbReference type="InterPro" id="IPR006566">
    <property type="entry name" value="FBD"/>
</dbReference>
<dbReference type="SMART" id="SM00256">
    <property type="entry name" value="FBOX"/>
    <property type="match status" value="2"/>
</dbReference>
<dbReference type="InterPro" id="IPR036047">
    <property type="entry name" value="F-box-like_dom_sf"/>
</dbReference>
<dbReference type="CDD" id="cd22160">
    <property type="entry name" value="F-box_AtFBL13-like"/>
    <property type="match status" value="2"/>
</dbReference>
<accession>A0A6D2KSS5</accession>
<dbReference type="Pfam" id="PF24758">
    <property type="entry name" value="LRR_At5g56370"/>
    <property type="match status" value="3"/>
</dbReference>
<dbReference type="Gene3D" id="3.80.10.10">
    <property type="entry name" value="Ribonuclease Inhibitor"/>
    <property type="match status" value="3"/>
</dbReference>
<sequence length="1292" mass="149597">MFDFYSSFFSRFYALCHFATLLGFCDSLADPFNNRIILKLNLSHMEKQSGDLFGRWCQRLKFDSEDHKSKHHRFSEIVLRSLLSHEAPVLESLKLVVRDETEALDVGIWIGVAFAHNLRKLVLDLHNEKDVLARVPSVVWSCSNKLETLKLRNSILLEFPSRVSFSSLRKLDLEYVEFKDEASISKLFSGCTSLQELFVDRQSNIDVKTFTIAVPSLQRLTVVDDFPGDGKGGYVINCPCLKYLSIKGFEWIEFCRIENLPELVEAKILGVSHENILVSLTSVKSLSLHLSPFKEIKFPIFHQLVSLELFTGNGWNLLPLMLDSSPNLRILKFVDPGWYNKGGYPVGCEWSQPICVPECLLFHLEKFVWTRYEWQREDEKEVALYFLNNARRLKKAILTTKPIEIEELKKLEKRREMLKQLASEVKSPNSCQLVFEYETFTCNKIGGKNFRGRDIVNEDRISELPEELLLQILSSVPTVDVRATSALSKRWRSLWKMVPKLKFNYERHESKHHSFSEIVCRTLLSHKAPELESLELVVRDAEAEPFDVGIWMGIAFAHNVRELVFDIRGEEPDTYSSVLWSCNNKLETLKFKNSMILEFPCEVCFKSLRKLHLDNVELEDEESASNLFSGCTSLEDLVVNRKSNSDVKSFTVAVPSLQRLTIDDDSESGQGVGGYVINAPSLKYLFLKGFCNYEFCLIEDLPELVEARIMDVSYVDDENILASLASVKRLSLHILPFHLKHPPTGVMFHQLVSLELFIQHGWNLVELMLDISPNLQTLKLVYAWNWDRSDSPIGCEWSQPECVPECLLFHLETFVWTYYKWKQEDNIEVALYILNNARRLKKATLTTKPIESHRVKKLEKRREMLKKLASEVKSPSSCELVFECEMSTCNKIGGKILRGRDIVNEDRISELPDDLLLQILSSVPTEDVIATSALSKRWRSVWKMVPKLTFNYERLKRERHRFPEIVCRTLLSHKAPELESLHLVARVNSEALDVGTWMRTTFARPVRELVLDLRNQRKVPVSLTSVLWRCSNKLDTLKLKNSIILEFPSWVCFSSLRKLHLEYVEFKDEASVSNLFSGCTSLQDLFVDRRNYYMDVGTFRIAVPSLQRLTIRILSCYSGRRETRYVINAPSLKCLSIKGSEWIKSCIFHELVSLELFTGQGWNLLGLMLDSSPKLQILKLTDPSMYTKKDCSVERGWRRSQPKSVPECLLFHLETFVWTRYEWQLKDEKEVALYILNNARRLKKATLSTKSVWSYELKKLEKRREMLKQLANEVKSPSSCQLVFEYDTVPFE</sequence>
<gene>
    <name evidence="2" type="ORF">MERR_LOCUS43610</name>
</gene>
<dbReference type="PROSITE" id="PS50181">
    <property type="entry name" value="FBOX"/>
    <property type="match status" value="2"/>
</dbReference>
<feature type="domain" description="F-box" evidence="1">
    <location>
        <begin position="458"/>
        <end position="508"/>
    </location>
</feature>
<evidence type="ECO:0000313" key="2">
    <source>
        <dbReference type="EMBL" id="CAA7056374.1"/>
    </source>
</evidence>
<dbReference type="PANTHER" id="PTHR31900:SF34">
    <property type="entry name" value="EMB|CAB62440.1-RELATED"/>
    <property type="match status" value="1"/>
</dbReference>